<feature type="compositionally biased region" description="Basic and acidic residues" evidence="1">
    <location>
        <begin position="38"/>
        <end position="55"/>
    </location>
</feature>
<proteinExistence type="predicted"/>
<reference evidence="2 3" key="1">
    <citation type="submission" date="2015-10" db="EMBL/GenBank/DDBJ databases">
        <authorList>
            <person name="Gilbert D.G."/>
        </authorList>
    </citation>
    <scope>NUCLEOTIDE SEQUENCE [LARGE SCALE GENOMIC DNA]</scope>
    <source>
        <strain evidence="2">FVVF132</strain>
    </source>
</reference>
<evidence type="ECO:0000313" key="2">
    <source>
        <dbReference type="EMBL" id="KQK76775.1"/>
    </source>
</evidence>
<gene>
    <name evidence="2" type="ORF">AAES_131572</name>
</gene>
<protein>
    <submittedName>
        <fullName evidence="2">Uncharacterized protein</fullName>
    </submittedName>
</protein>
<dbReference type="AlphaFoldDB" id="A0A0Q3M255"/>
<keyword evidence="3" id="KW-1185">Reference proteome</keyword>
<name>A0A0Q3M255_AMAAE</name>
<evidence type="ECO:0000313" key="3">
    <source>
        <dbReference type="Proteomes" id="UP000051836"/>
    </source>
</evidence>
<accession>A0A0Q3M255</accession>
<comment type="caution">
    <text evidence="2">The sequence shown here is derived from an EMBL/GenBank/DDBJ whole genome shotgun (WGS) entry which is preliminary data.</text>
</comment>
<dbReference type="EMBL" id="LMAW01002814">
    <property type="protein sequence ID" value="KQK76775.1"/>
    <property type="molecule type" value="Genomic_DNA"/>
</dbReference>
<feature type="region of interest" description="Disordered" evidence="1">
    <location>
        <begin position="1"/>
        <end position="68"/>
    </location>
</feature>
<organism evidence="2 3">
    <name type="scientific">Amazona aestiva</name>
    <name type="common">Blue-fronted Amazon parrot</name>
    <dbReference type="NCBI Taxonomy" id="12930"/>
    <lineage>
        <taxon>Eukaryota</taxon>
        <taxon>Metazoa</taxon>
        <taxon>Chordata</taxon>
        <taxon>Craniata</taxon>
        <taxon>Vertebrata</taxon>
        <taxon>Euteleostomi</taxon>
        <taxon>Archelosauria</taxon>
        <taxon>Archosauria</taxon>
        <taxon>Dinosauria</taxon>
        <taxon>Saurischia</taxon>
        <taxon>Theropoda</taxon>
        <taxon>Coelurosauria</taxon>
        <taxon>Aves</taxon>
        <taxon>Neognathae</taxon>
        <taxon>Neoaves</taxon>
        <taxon>Telluraves</taxon>
        <taxon>Australaves</taxon>
        <taxon>Psittaciformes</taxon>
        <taxon>Psittacidae</taxon>
        <taxon>Amazona</taxon>
    </lineage>
</organism>
<sequence length="68" mass="7602">MGIGARGPQPSPNRDRLPFPEKRCQALPDLPKSTSSWEEEKLSTEGDRHGNRTEMTRLAGEVNDVRAQ</sequence>
<dbReference type="Proteomes" id="UP000051836">
    <property type="component" value="Unassembled WGS sequence"/>
</dbReference>
<feature type="compositionally biased region" description="Basic and acidic residues" evidence="1">
    <location>
        <begin position="13"/>
        <end position="24"/>
    </location>
</feature>
<evidence type="ECO:0000256" key="1">
    <source>
        <dbReference type="SAM" id="MobiDB-lite"/>
    </source>
</evidence>